<accession>A0A834I9U3</accession>
<feature type="compositionally biased region" description="Polar residues" evidence="1">
    <location>
        <begin position="134"/>
        <end position="146"/>
    </location>
</feature>
<feature type="region of interest" description="Disordered" evidence="1">
    <location>
        <begin position="134"/>
        <end position="161"/>
    </location>
</feature>
<dbReference type="Proteomes" id="UP000625711">
    <property type="component" value="Unassembled WGS sequence"/>
</dbReference>
<comment type="caution">
    <text evidence="2">The sequence shown here is derived from an EMBL/GenBank/DDBJ whole genome shotgun (WGS) entry which is preliminary data.</text>
</comment>
<feature type="non-terminal residue" evidence="2">
    <location>
        <position position="1"/>
    </location>
</feature>
<evidence type="ECO:0000256" key="1">
    <source>
        <dbReference type="SAM" id="MobiDB-lite"/>
    </source>
</evidence>
<proteinExistence type="predicted"/>
<reference evidence="2" key="1">
    <citation type="submission" date="2020-08" db="EMBL/GenBank/DDBJ databases">
        <title>Genome sequencing and assembly of the red palm weevil Rhynchophorus ferrugineus.</title>
        <authorList>
            <person name="Dias G.B."/>
            <person name="Bergman C.M."/>
            <person name="Manee M."/>
        </authorList>
    </citation>
    <scope>NUCLEOTIDE SEQUENCE</scope>
    <source>
        <strain evidence="2">AA-2017</strain>
        <tissue evidence="2">Whole larva</tissue>
    </source>
</reference>
<name>A0A834I9U3_RHYFE</name>
<dbReference type="AlphaFoldDB" id="A0A834I9U3"/>
<sequence>MDMLKLDVVSPRKCVPVPSVKENRTTVSVTKMTPDKKLLEVFPQTSPVISKNSNICSRRFLRELLATIAKKPICTVLDASKQCSSREYNTSPTGNIKKSLQKHDDLLEKLVKDSLTEEQEKYRAVISEMQRSFESSLDDPTSTVTAASALDPNESTGGEMSSTSEICTFIEGVLPKACSTQIESSYFHLGTLDSSKVSFQTDISEQSHPACSLLSLKKMSCPNFMTLCMSNTSISKMIEDISNTDAKNKDQRLYVEIKIAKQLLDFLNYGQDQMRDFIGGAAHLEAERILVLT</sequence>
<evidence type="ECO:0000313" key="2">
    <source>
        <dbReference type="EMBL" id="KAF7275719.1"/>
    </source>
</evidence>
<dbReference type="EMBL" id="JAACXV010009331">
    <property type="protein sequence ID" value="KAF7275719.1"/>
    <property type="molecule type" value="Genomic_DNA"/>
</dbReference>
<organism evidence="2 3">
    <name type="scientific">Rhynchophorus ferrugineus</name>
    <name type="common">Red palm weevil</name>
    <name type="synonym">Curculio ferrugineus</name>
    <dbReference type="NCBI Taxonomy" id="354439"/>
    <lineage>
        <taxon>Eukaryota</taxon>
        <taxon>Metazoa</taxon>
        <taxon>Ecdysozoa</taxon>
        <taxon>Arthropoda</taxon>
        <taxon>Hexapoda</taxon>
        <taxon>Insecta</taxon>
        <taxon>Pterygota</taxon>
        <taxon>Neoptera</taxon>
        <taxon>Endopterygota</taxon>
        <taxon>Coleoptera</taxon>
        <taxon>Polyphaga</taxon>
        <taxon>Cucujiformia</taxon>
        <taxon>Curculionidae</taxon>
        <taxon>Dryophthorinae</taxon>
        <taxon>Rhynchophorus</taxon>
    </lineage>
</organism>
<gene>
    <name evidence="2" type="ORF">GWI33_011337</name>
</gene>
<protein>
    <submittedName>
        <fullName evidence="2">Uncharacterized protein</fullName>
    </submittedName>
</protein>
<evidence type="ECO:0000313" key="3">
    <source>
        <dbReference type="Proteomes" id="UP000625711"/>
    </source>
</evidence>
<keyword evidence="3" id="KW-1185">Reference proteome</keyword>